<gene>
    <name evidence="2" type="ORF">ACFQPE_03055</name>
</gene>
<dbReference type="InterPro" id="IPR043821">
    <property type="entry name" value="DUF5799"/>
</dbReference>
<sequence>MTDWTDRIVGARMATDRAFEERIEASEFTRQQWGLIMTATEFEIEHPEDPERARLVGNTESLPAVVPELERMANRGPMGAGGAGAGSSSGGGGGGGLFGSIKSALGLGGGGGDSFDEEKVRRADALVAEYAERLQAFLEDRGRWDEIREAASEGERGE</sequence>
<reference evidence="2 3" key="1">
    <citation type="journal article" date="2019" name="Int. J. Syst. Evol. Microbiol.">
        <title>The Global Catalogue of Microorganisms (GCM) 10K type strain sequencing project: providing services to taxonomists for standard genome sequencing and annotation.</title>
        <authorList>
            <consortium name="The Broad Institute Genomics Platform"/>
            <consortium name="The Broad Institute Genome Sequencing Center for Infectious Disease"/>
            <person name="Wu L."/>
            <person name="Ma J."/>
        </authorList>
    </citation>
    <scope>NUCLEOTIDE SEQUENCE [LARGE SCALE GENOMIC DNA]</scope>
    <source>
        <strain evidence="2 3">PSR21</strain>
    </source>
</reference>
<proteinExistence type="predicted"/>
<dbReference type="RefSeq" id="WP_276305174.1">
    <property type="nucleotide sequence ID" value="NZ_CP119992.1"/>
</dbReference>
<evidence type="ECO:0000313" key="2">
    <source>
        <dbReference type="EMBL" id="MFC7315773.1"/>
    </source>
</evidence>
<organism evidence="2 3">
    <name type="scientific">Halomarina halobia</name>
    <dbReference type="NCBI Taxonomy" id="3033386"/>
    <lineage>
        <taxon>Archaea</taxon>
        <taxon>Methanobacteriati</taxon>
        <taxon>Methanobacteriota</taxon>
        <taxon>Stenosarchaea group</taxon>
        <taxon>Halobacteria</taxon>
        <taxon>Halobacteriales</taxon>
        <taxon>Natronomonadaceae</taxon>
        <taxon>Halomarina</taxon>
    </lineage>
</organism>
<accession>A0ABD6A6C5</accession>
<comment type="caution">
    <text evidence="2">The sequence shown here is derived from an EMBL/GenBank/DDBJ whole genome shotgun (WGS) entry which is preliminary data.</text>
</comment>
<keyword evidence="3" id="KW-1185">Reference proteome</keyword>
<dbReference type="EMBL" id="JBHTBF010000001">
    <property type="protein sequence ID" value="MFC7315773.1"/>
    <property type="molecule type" value="Genomic_DNA"/>
</dbReference>
<name>A0ABD6A6C5_9EURY</name>
<feature type="region of interest" description="Disordered" evidence="1">
    <location>
        <begin position="74"/>
        <end position="95"/>
    </location>
</feature>
<feature type="compositionally biased region" description="Gly residues" evidence="1">
    <location>
        <begin position="78"/>
        <end position="95"/>
    </location>
</feature>
<evidence type="ECO:0000256" key="1">
    <source>
        <dbReference type="SAM" id="MobiDB-lite"/>
    </source>
</evidence>
<protein>
    <submittedName>
        <fullName evidence="2">DUF5799 family protein</fullName>
    </submittedName>
</protein>
<dbReference type="Pfam" id="PF19113">
    <property type="entry name" value="DUF5799"/>
    <property type="match status" value="1"/>
</dbReference>
<dbReference type="AlphaFoldDB" id="A0ABD6A6C5"/>
<dbReference type="Proteomes" id="UP001596547">
    <property type="component" value="Unassembled WGS sequence"/>
</dbReference>
<evidence type="ECO:0000313" key="3">
    <source>
        <dbReference type="Proteomes" id="UP001596547"/>
    </source>
</evidence>
<dbReference type="GeneID" id="79314749"/>